<keyword evidence="3" id="KW-1185">Reference proteome</keyword>
<keyword evidence="1" id="KW-1133">Transmembrane helix</keyword>
<dbReference type="EMBL" id="DF820457">
    <property type="protein sequence ID" value="GAK51886.1"/>
    <property type="molecule type" value="Genomic_DNA"/>
</dbReference>
<keyword evidence="1" id="KW-0472">Membrane</keyword>
<dbReference type="Proteomes" id="UP000030700">
    <property type="component" value="Unassembled WGS sequence"/>
</dbReference>
<evidence type="ECO:0000313" key="2">
    <source>
        <dbReference type="EMBL" id="GAK51886.1"/>
    </source>
</evidence>
<evidence type="ECO:0000313" key="3">
    <source>
        <dbReference type="Proteomes" id="UP000030700"/>
    </source>
</evidence>
<name>A0A081BNC0_9BACT</name>
<proteinExistence type="predicted"/>
<protein>
    <submittedName>
        <fullName evidence="2">Uncharacterized protein</fullName>
    </submittedName>
</protein>
<dbReference type="HOGENOM" id="CLU_111027_0_0_0"/>
<feature type="transmembrane region" description="Helical" evidence="1">
    <location>
        <begin position="46"/>
        <end position="73"/>
    </location>
</feature>
<accession>A0A081BNC0</accession>
<reference evidence="2" key="1">
    <citation type="journal article" date="2015" name="PeerJ">
        <title>First genomic representation of candidate bacterial phylum KSB3 points to enhanced environmental sensing as a trigger of wastewater bulking.</title>
        <authorList>
            <person name="Sekiguchi Y."/>
            <person name="Ohashi A."/>
            <person name="Parks D.H."/>
            <person name="Yamauchi T."/>
            <person name="Tyson G.W."/>
            <person name="Hugenholtz P."/>
        </authorList>
    </citation>
    <scope>NUCLEOTIDE SEQUENCE [LARGE SCALE GENOMIC DNA]</scope>
</reference>
<dbReference type="AlphaFoldDB" id="A0A081BNC0"/>
<organism evidence="2">
    <name type="scientific">Candidatus Moduliflexus flocculans</name>
    <dbReference type="NCBI Taxonomy" id="1499966"/>
    <lineage>
        <taxon>Bacteria</taxon>
        <taxon>Candidatus Moduliflexota</taxon>
        <taxon>Candidatus Moduliflexia</taxon>
        <taxon>Candidatus Moduliflexales</taxon>
        <taxon>Candidatus Moduliflexaceae</taxon>
    </lineage>
</organism>
<sequence>MTGNISVDYRHALVAKGVVGERSRTAIENLYDEYLMKTRIANQLRIWKMMFIGGLLWIGGTASTASAITVYFADGTTLEVDQITKTGNTVYLTLDLSRIDTSRTPIQDLDALDSSQTRVIQQSGLSIANFNITPTEDNAELVISGAVSNDAGFAVKDTRVNVTLQDKQGQKLLTVKGYVRPEKLAVGETGTFSLQIRRPENFWKASADVQATPALE</sequence>
<gene>
    <name evidence="2" type="ORF">U14_03132</name>
</gene>
<evidence type="ECO:0000256" key="1">
    <source>
        <dbReference type="SAM" id="Phobius"/>
    </source>
</evidence>
<keyword evidence="1" id="KW-0812">Transmembrane</keyword>